<sequence length="300" mass="31727">MVEWKWQRPGGAGSAGSAPAASRPEGGSKKEGGGKKQRESKPVEDLRGVRLQKARVSSRHNPEFTSVEIYQAYAEGARAYADYGDMMTLTEDLVKACALAVCGSPQVSYQGLALDFAQPFRRATMVELVREAAGGLDLEPSLTAAAAAGGGEAAAGLLAEAKTAAEAALVAHADKEVRSSISKVRAAPSVGHLLNVMFEAVAEAGLQQPTFVLEHPTEISPLAKPHRSKPGVTERFELFIYGAAGRATPPRRVAVDYDFITALEYGMPPTGGLGIGVDRLVMLLTDSASIRDVIPFPHMK</sequence>
<keyword evidence="3" id="KW-0067">ATP-binding</keyword>
<keyword evidence="7" id="KW-1185">Reference proteome</keyword>
<dbReference type="AlphaFoldDB" id="A0A2J8AHF1"/>
<evidence type="ECO:0000313" key="6">
    <source>
        <dbReference type="EMBL" id="PNH11953.1"/>
    </source>
</evidence>
<keyword evidence="2" id="KW-0547">Nucleotide-binding</keyword>
<feature type="region of interest" description="Disordered" evidence="4">
    <location>
        <begin position="1"/>
        <end position="45"/>
    </location>
</feature>
<dbReference type="OrthoDB" id="21243at2759"/>
<dbReference type="GO" id="GO:0006430">
    <property type="term" value="P:lysyl-tRNA aminoacylation"/>
    <property type="evidence" value="ECO:0007669"/>
    <property type="project" value="InterPro"/>
</dbReference>
<evidence type="ECO:0000313" key="7">
    <source>
        <dbReference type="Proteomes" id="UP000236333"/>
    </source>
</evidence>
<dbReference type="InterPro" id="IPR018149">
    <property type="entry name" value="Lys-tRNA-synth_II_C"/>
</dbReference>
<dbReference type="SUPFAM" id="SSF55681">
    <property type="entry name" value="Class II aaRS and biotin synthetases"/>
    <property type="match status" value="1"/>
</dbReference>
<reference evidence="6 7" key="1">
    <citation type="journal article" date="2017" name="Mol. Biol. Evol.">
        <title>The 4-celled Tetrabaena socialis nuclear genome reveals the essential components for genetic control of cell number at the origin of multicellularity in the volvocine lineage.</title>
        <authorList>
            <person name="Featherston J."/>
            <person name="Arakaki Y."/>
            <person name="Hanschen E.R."/>
            <person name="Ferris P.J."/>
            <person name="Michod R.E."/>
            <person name="Olson B.J.S.C."/>
            <person name="Nozaki H."/>
            <person name="Durand P.M."/>
        </authorList>
    </citation>
    <scope>NUCLEOTIDE SEQUENCE [LARGE SCALE GENOMIC DNA]</scope>
    <source>
        <strain evidence="6 7">NIES-571</strain>
    </source>
</reference>
<evidence type="ECO:0000256" key="2">
    <source>
        <dbReference type="ARBA" id="ARBA00022741"/>
    </source>
</evidence>
<dbReference type="PANTHER" id="PTHR42918:SF15">
    <property type="entry name" value="LYSINE--TRNA LIGASE, CHLOROPLASTIC_MITOCHONDRIAL"/>
    <property type="match status" value="1"/>
</dbReference>
<dbReference type="PROSITE" id="PS50862">
    <property type="entry name" value="AA_TRNA_LIGASE_II"/>
    <property type="match status" value="1"/>
</dbReference>
<dbReference type="PANTHER" id="PTHR42918">
    <property type="entry name" value="LYSYL-TRNA SYNTHETASE"/>
    <property type="match status" value="1"/>
</dbReference>
<dbReference type="Gene3D" id="3.30.930.10">
    <property type="entry name" value="Bira Bifunctional Protein, Domain 2"/>
    <property type="match status" value="1"/>
</dbReference>
<protein>
    <submittedName>
        <fullName evidence="6">Lysine--tRNA ligase</fullName>
    </submittedName>
</protein>
<gene>
    <name evidence="6" type="ORF">TSOC_001161</name>
</gene>
<dbReference type="EMBL" id="PGGS01000018">
    <property type="protein sequence ID" value="PNH11953.1"/>
    <property type="molecule type" value="Genomic_DNA"/>
</dbReference>
<feature type="compositionally biased region" description="Basic and acidic residues" evidence="4">
    <location>
        <begin position="26"/>
        <end position="45"/>
    </location>
</feature>
<feature type="domain" description="Aminoacyl-transfer RNA synthetases class-II family profile" evidence="5">
    <location>
        <begin position="49"/>
        <end position="295"/>
    </location>
</feature>
<evidence type="ECO:0000256" key="1">
    <source>
        <dbReference type="ARBA" id="ARBA00022598"/>
    </source>
</evidence>
<keyword evidence="1 6" id="KW-0436">Ligase</keyword>
<dbReference type="GO" id="GO:0004824">
    <property type="term" value="F:lysine-tRNA ligase activity"/>
    <property type="evidence" value="ECO:0007669"/>
    <property type="project" value="InterPro"/>
</dbReference>
<dbReference type="GO" id="GO:0000049">
    <property type="term" value="F:tRNA binding"/>
    <property type="evidence" value="ECO:0007669"/>
    <property type="project" value="TreeGrafter"/>
</dbReference>
<proteinExistence type="predicted"/>
<name>A0A2J8AHF1_9CHLO</name>
<dbReference type="Proteomes" id="UP000236333">
    <property type="component" value="Unassembled WGS sequence"/>
</dbReference>
<dbReference type="GO" id="GO:0005524">
    <property type="term" value="F:ATP binding"/>
    <property type="evidence" value="ECO:0007669"/>
    <property type="project" value="UniProtKB-KW"/>
</dbReference>
<evidence type="ECO:0000256" key="3">
    <source>
        <dbReference type="ARBA" id="ARBA00022840"/>
    </source>
</evidence>
<dbReference type="InterPro" id="IPR045864">
    <property type="entry name" value="aa-tRNA-synth_II/BPL/LPL"/>
</dbReference>
<dbReference type="Pfam" id="PF00152">
    <property type="entry name" value="tRNA-synt_2"/>
    <property type="match status" value="1"/>
</dbReference>
<dbReference type="InterPro" id="IPR006195">
    <property type="entry name" value="aa-tRNA-synth_II"/>
</dbReference>
<comment type="caution">
    <text evidence="6">The sequence shown here is derived from an EMBL/GenBank/DDBJ whole genome shotgun (WGS) entry which is preliminary data.</text>
</comment>
<evidence type="ECO:0000256" key="4">
    <source>
        <dbReference type="SAM" id="MobiDB-lite"/>
    </source>
</evidence>
<dbReference type="PRINTS" id="PR00982">
    <property type="entry name" value="TRNASYNTHLYS"/>
</dbReference>
<feature type="compositionally biased region" description="Low complexity" evidence="4">
    <location>
        <begin position="15"/>
        <end position="25"/>
    </location>
</feature>
<dbReference type="GO" id="GO:0005829">
    <property type="term" value="C:cytosol"/>
    <property type="evidence" value="ECO:0007669"/>
    <property type="project" value="TreeGrafter"/>
</dbReference>
<organism evidence="6 7">
    <name type="scientific">Tetrabaena socialis</name>
    <dbReference type="NCBI Taxonomy" id="47790"/>
    <lineage>
        <taxon>Eukaryota</taxon>
        <taxon>Viridiplantae</taxon>
        <taxon>Chlorophyta</taxon>
        <taxon>core chlorophytes</taxon>
        <taxon>Chlorophyceae</taxon>
        <taxon>CS clade</taxon>
        <taxon>Chlamydomonadales</taxon>
        <taxon>Tetrabaenaceae</taxon>
        <taxon>Tetrabaena</taxon>
    </lineage>
</organism>
<evidence type="ECO:0000259" key="5">
    <source>
        <dbReference type="PROSITE" id="PS50862"/>
    </source>
</evidence>
<dbReference type="InterPro" id="IPR004364">
    <property type="entry name" value="Aa-tRNA-synt_II"/>
</dbReference>
<accession>A0A2J8AHF1</accession>